<dbReference type="InterPro" id="IPR008769">
    <property type="entry name" value="PhaF_PhaI"/>
</dbReference>
<name>A0AAJ1WHA3_9BACI</name>
<evidence type="ECO:0000313" key="1">
    <source>
        <dbReference type="EMBL" id="MDQ0216002.1"/>
    </source>
</evidence>
<dbReference type="NCBIfam" id="NF047773">
    <property type="entry name" value="phas_rel_Lepto"/>
    <property type="match status" value="1"/>
</dbReference>
<dbReference type="PANTHER" id="PTHR38664:SF1">
    <property type="entry name" value="SLR0058 PROTEIN"/>
    <property type="match status" value="1"/>
</dbReference>
<accession>A0AAJ1WHA3</accession>
<dbReference type="PANTHER" id="PTHR38664">
    <property type="entry name" value="SLR0058 PROTEIN"/>
    <property type="match status" value="1"/>
</dbReference>
<dbReference type="Proteomes" id="UP001237207">
    <property type="component" value="Unassembled WGS sequence"/>
</dbReference>
<comment type="caution">
    <text evidence="1">The sequence shown here is derived from an EMBL/GenBank/DDBJ whole genome shotgun (WGS) entry which is preliminary data.</text>
</comment>
<keyword evidence="2" id="KW-1185">Reference proteome</keyword>
<evidence type="ECO:0000313" key="2">
    <source>
        <dbReference type="Proteomes" id="UP001237207"/>
    </source>
</evidence>
<reference evidence="1" key="1">
    <citation type="submission" date="2023-07" db="EMBL/GenBank/DDBJ databases">
        <title>Genomic Encyclopedia of Type Strains, Phase IV (KMG-IV): sequencing the most valuable type-strain genomes for metagenomic binning, comparative biology and taxonomic classification.</title>
        <authorList>
            <person name="Goeker M."/>
        </authorList>
    </citation>
    <scope>NUCLEOTIDE SEQUENCE</scope>
    <source>
        <strain evidence="1">DSM 23947</strain>
    </source>
</reference>
<gene>
    <name evidence="1" type="ORF">J2S13_002424</name>
</gene>
<organism evidence="1 2">
    <name type="scientific">Oikeobacillus pervagus</name>
    <dbReference type="NCBI Taxonomy" id="1325931"/>
    <lineage>
        <taxon>Bacteria</taxon>
        <taxon>Bacillati</taxon>
        <taxon>Bacillota</taxon>
        <taxon>Bacilli</taxon>
        <taxon>Bacillales</taxon>
        <taxon>Bacillaceae</taxon>
        <taxon>Oikeobacillus</taxon>
    </lineage>
</organism>
<protein>
    <submittedName>
        <fullName evidence="1">Polyhydroxyalkanoate synthesis regulator phasin</fullName>
    </submittedName>
</protein>
<dbReference type="EMBL" id="JAUSUC010000032">
    <property type="protein sequence ID" value="MDQ0216002.1"/>
    <property type="molecule type" value="Genomic_DNA"/>
</dbReference>
<dbReference type="RefSeq" id="WP_307258002.1">
    <property type="nucleotide sequence ID" value="NZ_JAUSUC010000032.1"/>
</dbReference>
<dbReference type="AlphaFoldDB" id="A0AAJ1WHA3"/>
<proteinExistence type="predicted"/>
<sequence>MKNVLNQIISLGIGAAVASKEQIEKVMNDLVAKGELSKSESKEMIDNLIEKGESVRKDLDDLVKEKVQQTLKEMNFVTMDEFRELQIKVAQLEKKNE</sequence>